<evidence type="ECO:0000256" key="1">
    <source>
        <dbReference type="ARBA" id="ARBA00002442"/>
    </source>
</evidence>
<evidence type="ECO:0000256" key="5">
    <source>
        <dbReference type="ARBA" id="ARBA00022448"/>
    </source>
</evidence>
<evidence type="ECO:0000313" key="13">
    <source>
        <dbReference type="EMBL" id="GAO38672.1"/>
    </source>
</evidence>
<keyword evidence="7 12" id="KW-0997">Cell inner membrane</keyword>
<sequence>MSHWPYIIAAYALTVGGMAGLALVSWLRMRRAEKQASALSKPLASSEVEKRISTALDTNGVKVARQP</sequence>
<dbReference type="EMBL" id="BBWU01000018">
    <property type="protein sequence ID" value="GAO38672.1"/>
    <property type="molecule type" value="Genomic_DNA"/>
</dbReference>
<gene>
    <name evidence="13" type="ORF">SCH01S_18_00040</name>
</gene>
<comment type="similarity">
    <text evidence="3 12">Belongs to the CcmD/CycX/HelD family.</text>
</comment>
<dbReference type="AlphaFoldDB" id="A0A0E9MLJ8"/>
<evidence type="ECO:0000256" key="7">
    <source>
        <dbReference type="ARBA" id="ARBA00022519"/>
    </source>
</evidence>
<evidence type="ECO:0000256" key="11">
    <source>
        <dbReference type="ARBA" id="ARBA00023136"/>
    </source>
</evidence>
<comment type="caution">
    <text evidence="13">The sequence shown here is derived from an EMBL/GenBank/DDBJ whole genome shotgun (WGS) entry which is preliminary data.</text>
</comment>
<comment type="subcellular location">
    <subcellularLocation>
        <location evidence="2 12">Cell inner membrane</location>
        <topology evidence="2 12">Single-pass membrane protein</topology>
    </subcellularLocation>
</comment>
<comment type="function">
    <text evidence="1 12">Required for the export of heme to the periplasm for the biogenesis of c-type cytochromes.</text>
</comment>
<dbReference type="OrthoDB" id="7596388at2"/>
<evidence type="ECO:0000256" key="2">
    <source>
        <dbReference type="ARBA" id="ARBA00004377"/>
    </source>
</evidence>
<protein>
    <recommendedName>
        <fullName evidence="4 12">Heme exporter protein D</fullName>
    </recommendedName>
</protein>
<keyword evidence="8 12" id="KW-0812">Transmembrane</keyword>
<evidence type="ECO:0000313" key="14">
    <source>
        <dbReference type="Proteomes" id="UP000033202"/>
    </source>
</evidence>
<feature type="transmembrane region" description="Helical" evidence="12">
    <location>
        <begin position="6"/>
        <end position="27"/>
    </location>
</feature>
<dbReference type="GO" id="GO:0017004">
    <property type="term" value="P:cytochrome complex assembly"/>
    <property type="evidence" value="ECO:0007669"/>
    <property type="project" value="UniProtKB-KW"/>
</dbReference>
<dbReference type="Proteomes" id="UP000033202">
    <property type="component" value="Unassembled WGS sequence"/>
</dbReference>
<dbReference type="InterPro" id="IPR007078">
    <property type="entry name" value="Haem_export_protD_CcmD"/>
</dbReference>
<dbReference type="RefSeq" id="WP_046347524.1">
    <property type="nucleotide sequence ID" value="NZ_BBWU01000018.1"/>
</dbReference>
<evidence type="ECO:0000256" key="9">
    <source>
        <dbReference type="ARBA" id="ARBA00022748"/>
    </source>
</evidence>
<keyword evidence="9 12" id="KW-0201">Cytochrome c-type biogenesis</keyword>
<keyword evidence="10 12" id="KW-1133">Transmembrane helix</keyword>
<reference evidence="13 14" key="1">
    <citation type="submission" date="2015-04" db="EMBL/GenBank/DDBJ databases">
        <title>Whole genome shotgun sequence of Sphingomonas changbaiensis NBRC 104936.</title>
        <authorList>
            <person name="Katano-Makiyama Y."/>
            <person name="Hosoyama A."/>
            <person name="Hashimoto M."/>
            <person name="Noguchi M."/>
            <person name="Tsuchikane K."/>
            <person name="Ohji S."/>
            <person name="Yamazoe A."/>
            <person name="Ichikawa N."/>
            <person name="Kimura A."/>
            <person name="Fujita N."/>
        </authorList>
    </citation>
    <scope>NUCLEOTIDE SEQUENCE [LARGE SCALE GENOMIC DNA]</scope>
    <source>
        <strain evidence="13 14">NBRC 104936</strain>
    </source>
</reference>
<evidence type="ECO:0000256" key="12">
    <source>
        <dbReference type="RuleBase" id="RU363101"/>
    </source>
</evidence>
<evidence type="ECO:0000256" key="10">
    <source>
        <dbReference type="ARBA" id="ARBA00022989"/>
    </source>
</evidence>
<evidence type="ECO:0000256" key="6">
    <source>
        <dbReference type="ARBA" id="ARBA00022475"/>
    </source>
</evidence>
<proteinExistence type="inferred from homology"/>
<keyword evidence="6 12" id="KW-1003">Cell membrane</keyword>
<evidence type="ECO:0000256" key="8">
    <source>
        <dbReference type="ARBA" id="ARBA00022692"/>
    </source>
</evidence>
<evidence type="ECO:0000256" key="3">
    <source>
        <dbReference type="ARBA" id="ARBA00008741"/>
    </source>
</evidence>
<accession>A0A0E9MLJ8</accession>
<evidence type="ECO:0000256" key="4">
    <source>
        <dbReference type="ARBA" id="ARBA00016461"/>
    </source>
</evidence>
<keyword evidence="14" id="KW-1185">Reference proteome</keyword>
<dbReference type="GO" id="GO:0005886">
    <property type="term" value="C:plasma membrane"/>
    <property type="evidence" value="ECO:0007669"/>
    <property type="project" value="UniProtKB-SubCell"/>
</dbReference>
<dbReference type="STRING" id="1219043.SCH01S_18_00040"/>
<keyword evidence="11 12" id="KW-0472">Membrane</keyword>
<dbReference type="GO" id="GO:0015886">
    <property type="term" value="P:heme transport"/>
    <property type="evidence" value="ECO:0007669"/>
    <property type="project" value="InterPro"/>
</dbReference>
<keyword evidence="5 12" id="KW-0813">Transport</keyword>
<dbReference type="Pfam" id="PF04995">
    <property type="entry name" value="CcmD"/>
    <property type="match status" value="1"/>
</dbReference>
<name>A0A0E9MLJ8_9SPHN</name>
<organism evidence="13 14">
    <name type="scientific">Sphingomonas changbaiensis NBRC 104936</name>
    <dbReference type="NCBI Taxonomy" id="1219043"/>
    <lineage>
        <taxon>Bacteria</taxon>
        <taxon>Pseudomonadati</taxon>
        <taxon>Pseudomonadota</taxon>
        <taxon>Alphaproteobacteria</taxon>
        <taxon>Sphingomonadales</taxon>
        <taxon>Sphingomonadaceae</taxon>
        <taxon>Sphingomonas</taxon>
    </lineage>
</organism>